<keyword evidence="3" id="KW-1185">Reference proteome</keyword>
<sequence>MRKRRGQKHAALTNNKTPKESIPEQEEIFNRSNHNRPKEGPGSKG</sequence>
<dbReference type="EMBL" id="JAMQKB010000012">
    <property type="protein sequence ID" value="MDC3425225.1"/>
    <property type="molecule type" value="Genomic_DNA"/>
</dbReference>
<comment type="caution">
    <text evidence="2">The sequence shown here is derived from an EMBL/GenBank/DDBJ whole genome shotgun (WGS) entry which is preliminary data.</text>
</comment>
<feature type="region of interest" description="Disordered" evidence="1">
    <location>
        <begin position="1"/>
        <end position="45"/>
    </location>
</feature>
<dbReference type="RefSeq" id="WP_272437032.1">
    <property type="nucleotide sequence ID" value="NZ_JAMQKB010000012.1"/>
</dbReference>
<dbReference type="AlphaFoldDB" id="A0A9X3WT49"/>
<protein>
    <submittedName>
        <fullName evidence="2">Uncharacterized protein</fullName>
    </submittedName>
</protein>
<accession>A0A9X3WT49</accession>
<feature type="compositionally biased region" description="Basic and acidic residues" evidence="1">
    <location>
        <begin position="36"/>
        <end position="45"/>
    </location>
</feature>
<evidence type="ECO:0000313" key="3">
    <source>
        <dbReference type="Proteomes" id="UP001145050"/>
    </source>
</evidence>
<evidence type="ECO:0000313" key="2">
    <source>
        <dbReference type="EMBL" id="MDC3425225.1"/>
    </source>
</evidence>
<organism evidence="2 3">
    <name type="scientific">Terrihalobacillus insolitus</name>
    <dbReference type="NCBI Taxonomy" id="2950438"/>
    <lineage>
        <taxon>Bacteria</taxon>
        <taxon>Bacillati</taxon>
        <taxon>Bacillota</taxon>
        <taxon>Bacilli</taxon>
        <taxon>Bacillales</taxon>
        <taxon>Bacillaceae</taxon>
        <taxon>Terrihalobacillus</taxon>
    </lineage>
</organism>
<dbReference type="Proteomes" id="UP001145050">
    <property type="component" value="Unassembled WGS sequence"/>
</dbReference>
<proteinExistence type="predicted"/>
<gene>
    <name evidence="2" type="ORF">NC797_11995</name>
</gene>
<name>A0A9X3WT49_9BACI</name>
<evidence type="ECO:0000256" key="1">
    <source>
        <dbReference type="SAM" id="MobiDB-lite"/>
    </source>
</evidence>
<reference evidence="2" key="1">
    <citation type="submission" date="2022-06" db="EMBL/GenBank/DDBJ databases">
        <title>Aquibacillus sp. a new bacterium isolated from soil saline samples.</title>
        <authorList>
            <person name="Galisteo C."/>
            <person name="De La Haba R."/>
            <person name="Sanchez-Porro C."/>
            <person name="Ventosa A."/>
        </authorList>
    </citation>
    <scope>NUCLEOTIDE SEQUENCE</scope>
    <source>
        <strain evidence="2">3ASR75-11</strain>
    </source>
</reference>